<organism evidence="5 6">
    <name type="scientific">Olsenella profusa F0195</name>
    <dbReference type="NCBI Taxonomy" id="1125712"/>
    <lineage>
        <taxon>Bacteria</taxon>
        <taxon>Bacillati</taxon>
        <taxon>Actinomycetota</taxon>
        <taxon>Coriobacteriia</taxon>
        <taxon>Coriobacteriales</taxon>
        <taxon>Atopobiaceae</taxon>
        <taxon>Olsenella</taxon>
    </lineage>
</organism>
<proteinExistence type="predicted"/>
<keyword evidence="3" id="KW-0411">Iron-sulfur</keyword>
<protein>
    <submittedName>
        <fullName evidence="5">4Fe-4S binding domain protein</fullName>
    </submittedName>
</protein>
<dbReference type="Pfam" id="PF13237">
    <property type="entry name" value="Fer4_10"/>
    <property type="match status" value="1"/>
</dbReference>
<keyword evidence="6" id="KW-1185">Reference proteome</keyword>
<dbReference type="PROSITE" id="PS51379">
    <property type="entry name" value="4FE4S_FER_2"/>
    <property type="match status" value="1"/>
</dbReference>
<sequence length="65" mass="7287">MKTWHETHAAKILRRDAAWEYTVSDDCILCGTCARVCPANNIVVGDTVEFSDHCEVCYACLHNCP</sequence>
<dbReference type="PATRIC" id="fig|1125712.3.peg.2294"/>
<gene>
    <name evidence="5" type="ORF">HMPREF1316_0634</name>
</gene>
<evidence type="ECO:0000313" key="6">
    <source>
        <dbReference type="Proteomes" id="UP000016638"/>
    </source>
</evidence>
<dbReference type="GO" id="GO:0051536">
    <property type="term" value="F:iron-sulfur cluster binding"/>
    <property type="evidence" value="ECO:0007669"/>
    <property type="project" value="UniProtKB-KW"/>
</dbReference>
<dbReference type="SUPFAM" id="SSF54862">
    <property type="entry name" value="4Fe-4S ferredoxins"/>
    <property type="match status" value="1"/>
</dbReference>
<dbReference type="STRING" id="1125712.HMPREF1316_0634"/>
<dbReference type="InterPro" id="IPR017896">
    <property type="entry name" value="4Fe4S_Fe-S-bd"/>
</dbReference>
<name>U2V0K2_9ACTN</name>
<dbReference type="InterPro" id="IPR017900">
    <property type="entry name" value="4Fe4S_Fe_S_CS"/>
</dbReference>
<dbReference type="AlphaFoldDB" id="U2V0K2"/>
<evidence type="ECO:0000313" key="5">
    <source>
        <dbReference type="EMBL" id="ERL06211.1"/>
    </source>
</evidence>
<keyword evidence="1" id="KW-0479">Metal-binding</keyword>
<dbReference type="RefSeq" id="WP_021727267.1">
    <property type="nucleotide sequence ID" value="NZ_AWEZ01000069.1"/>
</dbReference>
<evidence type="ECO:0000259" key="4">
    <source>
        <dbReference type="PROSITE" id="PS51379"/>
    </source>
</evidence>
<evidence type="ECO:0000256" key="1">
    <source>
        <dbReference type="ARBA" id="ARBA00022723"/>
    </source>
</evidence>
<dbReference type="Gene3D" id="3.30.70.20">
    <property type="match status" value="1"/>
</dbReference>
<evidence type="ECO:0000256" key="2">
    <source>
        <dbReference type="ARBA" id="ARBA00023004"/>
    </source>
</evidence>
<feature type="domain" description="4Fe-4S ferredoxin-type" evidence="4">
    <location>
        <begin position="19"/>
        <end position="47"/>
    </location>
</feature>
<accession>U2V0K2</accession>
<evidence type="ECO:0000256" key="3">
    <source>
        <dbReference type="ARBA" id="ARBA00023014"/>
    </source>
</evidence>
<reference evidence="5 6" key="1">
    <citation type="submission" date="2013-08" db="EMBL/GenBank/DDBJ databases">
        <authorList>
            <person name="Durkin A.S."/>
            <person name="Haft D.R."/>
            <person name="McCorrison J."/>
            <person name="Torralba M."/>
            <person name="Gillis M."/>
            <person name="Haft D.H."/>
            <person name="Methe B."/>
            <person name="Sutton G."/>
            <person name="Nelson K.E."/>
        </authorList>
    </citation>
    <scope>NUCLEOTIDE SEQUENCE [LARGE SCALE GENOMIC DNA]</scope>
    <source>
        <strain evidence="5 6">F0195</strain>
    </source>
</reference>
<comment type="caution">
    <text evidence="5">The sequence shown here is derived from an EMBL/GenBank/DDBJ whole genome shotgun (WGS) entry which is preliminary data.</text>
</comment>
<dbReference type="Proteomes" id="UP000016638">
    <property type="component" value="Unassembled WGS sequence"/>
</dbReference>
<keyword evidence="2" id="KW-0408">Iron</keyword>
<dbReference type="EMBL" id="AWEZ01000069">
    <property type="protein sequence ID" value="ERL06211.1"/>
    <property type="molecule type" value="Genomic_DNA"/>
</dbReference>
<dbReference type="PROSITE" id="PS00198">
    <property type="entry name" value="4FE4S_FER_1"/>
    <property type="match status" value="1"/>
</dbReference>
<dbReference type="GO" id="GO:0046872">
    <property type="term" value="F:metal ion binding"/>
    <property type="evidence" value="ECO:0007669"/>
    <property type="project" value="UniProtKB-KW"/>
</dbReference>
<dbReference type="eggNOG" id="COG2768">
    <property type="taxonomic scope" value="Bacteria"/>
</dbReference>